<accession>Q3ATF7</accession>
<dbReference type="AlphaFoldDB" id="Q3ATF7"/>
<proteinExistence type="predicted"/>
<feature type="region of interest" description="Disordered" evidence="1">
    <location>
        <begin position="410"/>
        <end position="431"/>
    </location>
</feature>
<dbReference type="EMBL" id="CP000108">
    <property type="protein sequence ID" value="ABB27718.1"/>
    <property type="molecule type" value="Genomic_DNA"/>
</dbReference>
<dbReference type="eggNOG" id="ENOG502Z7X3">
    <property type="taxonomic scope" value="Bacteria"/>
</dbReference>
<evidence type="ECO:0000256" key="1">
    <source>
        <dbReference type="SAM" id="MobiDB-lite"/>
    </source>
</evidence>
<reference evidence="2" key="1">
    <citation type="submission" date="2005-08" db="EMBL/GenBank/DDBJ databases">
        <title>Complete sequence of Chlorobium chlorochromatii CaD3.</title>
        <authorList>
            <person name="Copeland A."/>
            <person name="Lucas S."/>
            <person name="Lapidus A."/>
            <person name="Barry K."/>
            <person name="Detter J.C."/>
            <person name="Glavina T."/>
            <person name="Hammon N."/>
            <person name="Israni S."/>
            <person name="Pitluck S."/>
            <person name="Bryant D."/>
            <person name="Schmutz J."/>
            <person name="Larimer F."/>
            <person name="Land M."/>
            <person name="Kyrpides N."/>
            <person name="Ivanova N."/>
            <person name="Richardson P."/>
        </authorList>
    </citation>
    <scope>NUCLEOTIDE SEQUENCE [LARGE SCALE GENOMIC DNA]</scope>
    <source>
        <strain evidence="2">CaD3</strain>
    </source>
</reference>
<name>Q3ATF7_CHLCH</name>
<sequence length="431" mass="49232">MSIYTSPETSPSPIAILCSEYVQSVEAMAESLPFIMSTLIEAEDTFDKKLDAFIDFHAIDVEKLEDGRRYGLKLEDKSAHDRLHRRIRVFREALGVTPRSFLVALVSAYDAFLGRLIRSLFYARPELLNSSERVLTFAQLQDLQTLDAAREYLVEKEVESVLRKSHSQQFEWLEKTFSVPLRKGLECWPRFIELTERRNLFVHADGIVSSQYLNVCGEHGVTHSEVLTSGTRLHVERSYFQLSAHCLMEIGIKLAHVLWRKLVPTDREKADENLIEIVYDLLIKQKYRLAADLASFGTNTIKSHGSDQTRRILVVNLAIAHKFGGDAEKCTAVLDAEDWSATADDFRLAIAALRDNFDEAAKLMKSIGKDNRLGMFEYREWPVFRDFRKSYQFAAAYKEVFGEEFVLKAQEPKASESPQTTAKGENVLDEE</sequence>
<organism evidence="2">
    <name type="scientific">Chlorobium chlorochromatii (strain CaD3)</name>
    <dbReference type="NCBI Taxonomy" id="340177"/>
    <lineage>
        <taxon>Bacteria</taxon>
        <taxon>Pseudomonadati</taxon>
        <taxon>Chlorobiota</taxon>
        <taxon>Chlorobiia</taxon>
        <taxon>Chlorobiales</taxon>
        <taxon>Chlorobiaceae</taxon>
        <taxon>Chlorobium/Pelodictyon group</taxon>
        <taxon>Chlorobium</taxon>
    </lineage>
</organism>
<protein>
    <submittedName>
        <fullName evidence="2">Uncharacterized protein</fullName>
    </submittedName>
</protein>
<evidence type="ECO:0000313" key="2">
    <source>
        <dbReference type="EMBL" id="ABB27718.1"/>
    </source>
</evidence>
<gene>
    <name evidence="2" type="ordered locus">Cag_0445</name>
</gene>
<dbReference type="KEGG" id="cch:Cag_0445"/>
<dbReference type="HOGENOM" id="CLU_041022_0_0_10"/>